<evidence type="ECO:0000259" key="13">
    <source>
        <dbReference type="Pfam" id="PF01435"/>
    </source>
</evidence>
<comment type="subcellular location">
    <subcellularLocation>
        <location evidence="2">Endoplasmic reticulum membrane</location>
        <topology evidence="2">Multi-pass membrane protein</topology>
    </subcellularLocation>
</comment>
<evidence type="ECO:0000256" key="12">
    <source>
        <dbReference type="SAM" id="Phobius"/>
    </source>
</evidence>
<feature type="transmembrane region" description="Helical" evidence="12">
    <location>
        <begin position="68"/>
        <end position="91"/>
    </location>
</feature>
<evidence type="ECO:0000256" key="10">
    <source>
        <dbReference type="ARBA" id="ARBA00023049"/>
    </source>
</evidence>
<evidence type="ECO:0000256" key="3">
    <source>
        <dbReference type="ARBA" id="ARBA00022670"/>
    </source>
</evidence>
<evidence type="ECO:0000259" key="14">
    <source>
        <dbReference type="Pfam" id="PF16491"/>
    </source>
</evidence>
<evidence type="ECO:0000256" key="9">
    <source>
        <dbReference type="ARBA" id="ARBA00022989"/>
    </source>
</evidence>
<dbReference type="GO" id="GO:0046872">
    <property type="term" value="F:metal ion binding"/>
    <property type="evidence" value="ECO:0007669"/>
    <property type="project" value="UniProtKB-KW"/>
</dbReference>
<evidence type="ECO:0000256" key="7">
    <source>
        <dbReference type="ARBA" id="ARBA00022824"/>
    </source>
</evidence>
<dbReference type="EMBL" id="UOFC01000123">
    <property type="protein sequence ID" value="VAW47045.1"/>
    <property type="molecule type" value="Genomic_DNA"/>
</dbReference>
<dbReference type="AlphaFoldDB" id="A0A3B0VTR9"/>
<accession>A0A3B0VTR9</accession>
<evidence type="ECO:0000256" key="1">
    <source>
        <dbReference type="ARBA" id="ARBA00001947"/>
    </source>
</evidence>
<dbReference type="InterPro" id="IPR027057">
    <property type="entry name" value="CAXX_Prtase_1"/>
</dbReference>
<dbReference type="GO" id="GO:0005789">
    <property type="term" value="C:endoplasmic reticulum membrane"/>
    <property type="evidence" value="ECO:0007669"/>
    <property type="project" value="UniProtKB-SubCell"/>
</dbReference>
<keyword evidence="10" id="KW-0482">Metalloprotease</keyword>
<keyword evidence="4 12" id="KW-0812">Transmembrane</keyword>
<gene>
    <name evidence="15" type="ORF">MNBD_GAMMA03-1215</name>
</gene>
<feature type="transmembrane region" description="Helical" evidence="12">
    <location>
        <begin position="178"/>
        <end position="195"/>
    </location>
</feature>
<comment type="cofactor">
    <cofactor evidence="1">
        <name>Zn(2+)</name>
        <dbReference type="ChEBI" id="CHEBI:29105"/>
    </cofactor>
</comment>
<evidence type="ECO:0000256" key="4">
    <source>
        <dbReference type="ARBA" id="ARBA00022692"/>
    </source>
</evidence>
<dbReference type="Gene3D" id="3.30.2010.10">
    <property type="entry name" value="Metalloproteases ('zincins'), catalytic domain"/>
    <property type="match status" value="1"/>
</dbReference>
<dbReference type="GO" id="GO:0071586">
    <property type="term" value="P:CAAX-box protein processing"/>
    <property type="evidence" value="ECO:0007669"/>
    <property type="project" value="InterPro"/>
</dbReference>
<keyword evidence="11 12" id="KW-0472">Membrane</keyword>
<organism evidence="15">
    <name type="scientific">hydrothermal vent metagenome</name>
    <dbReference type="NCBI Taxonomy" id="652676"/>
    <lineage>
        <taxon>unclassified sequences</taxon>
        <taxon>metagenomes</taxon>
        <taxon>ecological metagenomes</taxon>
    </lineage>
</organism>
<keyword evidence="8" id="KW-0862">Zinc</keyword>
<dbReference type="Pfam" id="PF01435">
    <property type="entry name" value="Peptidase_M48"/>
    <property type="match status" value="1"/>
</dbReference>
<dbReference type="GO" id="GO:0004222">
    <property type="term" value="F:metalloendopeptidase activity"/>
    <property type="evidence" value="ECO:0007669"/>
    <property type="project" value="InterPro"/>
</dbReference>
<dbReference type="FunFam" id="3.30.2010.10:FF:000002">
    <property type="entry name" value="CAAX prenyl protease"/>
    <property type="match status" value="1"/>
</dbReference>
<protein>
    <submittedName>
        <fullName evidence="15">Uncharacterized integral membrane endopeptidase Bmul_2226</fullName>
    </submittedName>
</protein>
<feature type="transmembrane region" description="Helical" evidence="12">
    <location>
        <begin position="6"/>
        <end position="24"/>
    </location>
</feature>
<evidence type="ECO:0000256" key="11">
    <source>
        <dbReference type="ARBA" id="ARBA00023136"/>
    </source>
</evidence>
<evidence type="ECO:0000256" key="2">
    <source>
        <dbReference type="ARBA" id="ARBA00004477"/>
    </source>
</evidence>
<evidence type="ECO:0000256" key="5">
    <source>
        <dbReference type="ARBA" id="ARBA00022723"/>
    </source>
</evidence>
<sequence length="421" mass="48170">MNWITSLFLIALFSNLIIEVWLNIKNQLHIGKHRDKVPEEFSEVVSLEAHQKAADYSRAKLQLGRLGLVYDVAIILFMTLGGGFQEIYNLWLNSGLEPIWRDVLFLMSTLWILSLLHLPFSVISTFKIESEFGFNKTTPMKFVTDLLKQWALMIVLGVPLIWVILTIMSSYIDQAWWFYTWVVWMSFQFILMWAYPKWIAPIFNKFSPLEDEEMNARITKLLERTGFESNGIFVMDGSSRSGHGNAYFTGMGKNKRIVFFDTLLEKLSPKEVEAVLAHELGHFKHGHIRQRLIESTVLTLAGLALLGWLIQLPEFYAGLGMTSQTPAAALLLFMTAIPALFFFMGPLSAMKSRKHEFEADAFASKHVGSEYLISALLKMYRDNASTLTPDPTYSGYHDSHPPAKIRIDHLKFLSKPDTRES</sequence>
<dbReference type="PANTHER" id="PTHR10120">
    <property type="entry name" value="CAAX PRENYL PROTEASE 1"/>
    <property type="match status" value="1"/>
</dbReference>
<feature type="domain" description="CAAX prenyl protease 1 N-terminal" evidence="14">
    <location>
        <begin position="28"/>
        <end position="205"/>
    </location>
</feature>
<dbReference type="InterPro" id="IPR001915">
    <property type="entry name" value="Peptidase_M48"/>
</dbReference>
<proteinExistence type="predicted"/>
<evidence type="ECO:0000256" key="6">
    <source>
        <dbReference type="ARBA" id="ARBA00022801"/>
    </source>
</evidence>
<dbReference type="Pfam" id="PF16491">
    <property type="entry name" value="Peptidase_M48_N"/>
    <property type="match status" value="1"/>
</dbReference>
<name>A0A3B0VTR9_9ZZZZ</name>
<keyword evidence="9 12" id="KW-1133">Transmembrane helix</keyword>
<dbReference type="CDD" id="cd07343">
    <property type="entry name" value="M48A_Zmpste24p_like"/>
    <property type="match status" value="1"/>
</dbReference>
<feature type="transmembrane region" description="Helical" evidence="12">
    <location>
        <begin position="292"/>
        <end position="310"/>
    </location>
</feature>
<evidence type="ECO:0000256" key="8">
    <source>
        <dbReference type="ARBA" id="ARBA00022833"/>
    </source>
</evidence>
<keyword evidence="7" id="KW-0256">Endoplasmic reticulum</keyword>
<keyword evidence="6" id="KW-0378">Hydrolase</keyword>
<dbReference type="InterPro" id="IPR032456">
    <property type="entry name" value="Peptidase_M48_N"/>
</dbReference>
<keyword evidence="3" id="KW-0645">Protease</keyword>
<feature type="transmembrane region" description="Helical" evidence="12">
    <location>
        <begin position="330"/>
        <end position="349"/>
    </location>
</feature>
<feature type="transmembrane region" description="Helical" evidence="12">
    <location>
        <begin position="150"/>
        <end position="172"/>
    </location>
</feature>
<keyword evidence="5" id="KW-0479">Metal-binding</keyword>
<reference evidence="15" key="1">
    <citation type="submission" date="2018-06" db="EMBL/GenBank/DDBJ databases">
        <authorList>
            <person name="Zhirakovskaya E."/>
        </authorList>
    </citation>
    <scope>NUCLEOTIDE SEQUENCE</scope>
</reference>
<feature type="domain" description="Peptidase M48" evidence="13">
    <location>
        <begin position="208"/>
        <end position="411"/>
    </location>
</feature>
<feature type="transmembrane region" description="Helical" evidence="12">
    <location>
        <begin position="103"/>
        <end position="126"/>
    </location>
</feature>
<evidence type="ECO:0000313" key="15">
    <source>
        <dbReference type="EMBL" id="VAW47045.1"/>
    </source>
</evidence>